<dbReference type="NCBIfam" id="TIGR02284">
    <property type="entry name" value="PA2169 family four-helix-bundle protein"/>
    <property type="match status" value="1"/>
</dbReference>
<dbReference type="Pfam" id="PF09537">
    <property type="entry name" value="DUF2383"/>
    <property type="match status" value="1"/>
</dbReference>
<protein>
    <submittedName>
        <fullName evidence="2">PA2169 family four-helix-bundle protein</fullName>
    </submittedName>
</protein>
<feature type="domain" description="DUF2383" evidence="1">
    <location>
        <begin position="6"/>
        <end position="112"/>
    </location>
</feature>
<comment type="caution">
    <text evidence="2">The sequence shown here is derived from an EMBL/GenBank/DDBJ whole genome shotgun (WGS) entry which is preliminary data.</text>
</comment>
<gene>
    <name evidence="2" type="ORF">J7I44_10840</name>
</gene>
<dbReference type="InterPro" id="IPR019052">
    <property type="entry name" value="DUF2383"/>
</dbReference>
<accession>A0ABS4DP43</accession>
<dbReference type="InterPro" id="IPR016920">
    <property type="entry name" value="UCP029477"/>
</dbReference>
<keyword evidence="3" id="KW-1185">Reference proteome</keyword>
<sequence>MQNHDIRVLNDLIETTIDSAEGYAEAARETPSPRFSVTFRERASERRLVATRLQQKVEELGGTPEDDGSVLASAHRMFTNLRKSLHDETAVIDEVERGEDHIKHKFEDALEDGDVSPPIRALIADTFRSVRSGHDQMSGLKRAAHNTH</sequence>
<dbReference type="RefSeq" id="WP_209620294.1">
    <property type="nucleotide sequence ID" value="NZ_JAGJRS010000021.1"/>
</dbReference>
<evidence type="ECO:0000313" key="3">
    <source>
        <dbReference type="Proteomes" id="UP000823790"/>
    </source>
</evidence>
<dbReference type="Gene3D" id="1.20.1260.10">
    <property type="match status" value="1"/>
</dbReference>
<name>A0ABS4DP43_9GAMM</name>
<evidence type="ECO:0000259" key="1">
    <source>
        <dbReference type="Pfam" id="PF09537"/>
    </source>
</evidence>
<proteinExistence type="predicted"/>
<dbReference type="EMBL" id="JAGJRS010000021">
    <property type="protein sequence ID" value="MBP1474795.1"/>
    <property type="molecule type" value="Genomic_DNA"/>
</dbReference>
<dbReference type="InterPro" id="IPR012347">
    <property type="entry name" value="Ferritin-like"/>
</dbReference>
<dbReference type="PIRSF" id="PIRSF029477">
    <property type="entry name" value="UCP029477"/>
    <property type="match status" value="1"/>
</dbReference>
<reference evidence="2 3" key="1">
    <citation type="submission" date="2021-04" db="EMBL/GenBank/DDBJ databases">
        <authorList>
            <person name="Huq M.A."/>
        </authorList>
    </citation>
    <scope>NUCLEOTIDE SEQUENCE [LARGE SCALE GENOMIC DNA]</scope>
    <source>
        <strain evidence="2 3">MAH-13</strain>
    </source>
</reference>
<evidence type="ECO:0000313" key="2">
    <source>
        <dbReference type="EMBL" id="MBP1474795.1"/>
    </source>
</evidence>
<organism evidence="2 3">
    <name type="scientific">Frateuria flava</name>
    <dbReference type="NCBI Taxonomy" id="2821489"/>
    <lineage>
        <taxon>Bacteria</taxon>
        <taxon>Pseudomonadati</taxon>
        <taxon>Pseudomonadota</taxon>
        <taxon>Gammaproteobacteria</taxon>
        <taxon>Lysobacterales</taxon>
        <taxon>Rhodanobacteraceae</taxon>
        <taxon>Frateuria</taxon>
    </lineage>
</organism>
<dbReference type="Proteomes" id="UP000823790">
    <property type="component" value="Unassembled WGS sequence"/>
</dbReference>
<dbReference type="InterPro" id="IPR011971">
    <property type="entry name" value="CHP02284"/>
</dbReference>